<comment type="caution">
    <text evidence="3">The sequence shown here is derived from an EMBL/GenBank/DDBJ whole genome shotgun (WGS) entry which is preliminary data.</text>
</comment>
<dbReference type="PANTHER" id="PTHR35128:SF1">
    <property type="entry name" value="SECRETION-REGULATING GUANINE NUCLEOTIDE EXCHANGE FACTOR"/>
    <property type="match status" value="1"/>
</dbReference>
<keyword evidence="2" id="KW-0472">Membrane</keyword>
<evidence type="ECO:0000313" key="4">
    <source>
        <dbReference type="Proteomes" id="UP000298416"/>
    </source>
</evidence>
<dbReference type="PANTHER" id="PTHR35128">
    <property type="entry name" value="SECRETION-REGULATING GUANINE NUCLEOTIDE EXCHANGE FACTOR"/>
    <property type="match status" value="1"/>
</dbReference>
<organism evidence="3">
    <name type="scientific">Salvia splendens</name>
    <name type="common">Scarlet sage</name>
    <dbReference type="NCBI Taxonomy" id="180675"/>
    <lineage>
        <taxon>Eukaryota</taxon>
        <taxon>Viridiplantae</taxon>
        <taxon>Streptophyta</taxon>
        <taxon>Embryophyta</taxon>
        <taxon>Tracheophyta</taxon>
        <taxon>Spermatophyta</taxon>
        <taxon>Magnoliopsida</taxon>
        <taxon>eudicotyledons</taxon>
        <taxon>Gunneridae</taxon>
        <taxon>Pentapetalae</taxon>
        <taxon>asterids</taxon>
        <taxon>lamiids</taxon>
        <taxon>Lamiales</taxon>
        <taxon>Lamiaceae</taxon>
        <taxon>Nepetoideae</taxon>
        <taxon>Mentheae</taxon>
        <taxon>Salviinae</taxon>
        <taxon>Salvia</taxon>
        <taxon>Salvia subgen. Calosphace</taxon>
        <taxon>core Calosphace</taxon>
    </lineage>
</organism>
<dbReference type="Proteomes" id="UP000298416">
    <property type="component" value="Unassembled WGS sequence"/>
</dbReference>
<accession>A0A8X8X7H7</accession>
<proteinExistence type="predicted"/>
<protein>
    <submittedName>
        <fullName evidence="3">Uncharacterized protein</fullName>
    </submittedName>
</protein>
<evidence type="ECO:0000313" key="3">
    <source>
        <dbReference type="EMBL" id="KAG6407118.1"/>
    </source>
</evidence>
<dbReference type="SUPFAM" id="SSF53474">
    <property type="entry name" value="alpha/beta-Hydrolases"/>
    <property type="match status" value="1"/>
</dbReference>
<feature type="compositionally biased region" description="Basic and acidic residues" evidence="1">
    <location>
        <begin position="647"/>
        <end position="657"/>
    </location>
</feature>
<dbReference type="Gene3D" id="3.40.50.1820">
    <property type="entry name" value="alpha/beta hydrolase"/>
    <property type="match status" value="1"/>
</dbReference>
<reference evidence="3" key="2">
    <citation type="submission" date="2020-08" db="EMBL/GenBank/DDBJ databases">
        <title>Plant Genome Project.</title>
        <authorList>
            <person name="Zhang R.-G."/>
        </authorList>
    </citation>
    <scope>NUCLEOTIDE SEQUENCE</scope>
    <source>
        <strain evidence="3">Huo1</strain>
        <tissue evidence="3">Leaf</tissue>
    </source>
</reference>
<reference evidence="3" key="1">
    <citation type="submission" date="2018-01" db="EMBL/GenBank/DDBJ databases">
        <authorList>
            <person name="Mao J.F."/>
        </authorList>
    </citation>
    <scope>NUCLEOTIDE SEQUENCE</scope>
    <source>
        <strain evidence="3">Huo1</strain>
        <tissue evidence="3">Leaf</tissue>
    </source>
</reference>
<dbReference type="AlphaFoldDB" id="A0A8X8X7H7"/>
<keyword evidence="2" id="KW-1133">Transmembrane helix</keyword>
<evidence type="ECO:0000256" key="2">
    <source>
        <dbReference type="SAM" id="Phobius"/>
    </source>
</evidence>
<dbReference type="InterPro" id="IPR029058">
    <property type="entry name" value="AB_hydrolase_fold"/>
</dbReference>
<feature type="transmembrane region" description="Helical" evidence="2">
    <location>
        <begin position="33"/>
        <end position="50"/>
    </location>
</feature>
<gene>
    <name evidence="3" type="ORF">SASPL_130100</name>
</gene>
<keyword evidence="2" id="KW-0812">Transmembrane</keyword>
<name>A0A8X8X7H7_SALSN</name>
<sequence>MLTRFSPFSNLSMLLAMFGRGNRRVTKKIESPVFFALLILVIVALVLFFGKNGDSKSTLMPDLSSQKWSSFDSLVRLDPTVELRNGTDLIWQIPDSPQAVLFLAHGCSGRAANFWDRSPKCPDCVGLPEERLIVLHALARNFAVFAISSKGVCWSLGEERGVVKSMIWWWISEKKMDKLPIYAMGASSGGYFVSALAAEFQFRAIALMIAEGVFSNLDIRKNYPATLFVHMPKDEKRNGKIEKYLVVMRDKGIDVAEVRCMEFPLTPRFFAYRIPGLSLNLSVKLFDVFQDKGFIDGNGYMRDDGRVIPWKTAIEERNIILPKKSLVNHIQEEMNLAFAYHEMTSLQSQEILDCCESQSSTQFSMKLCRLQLSAVKDRPTCQVVEPASSRSESGTHSTLISHLEELRLSSRSLVRAQSSNETISDLVGSVREPCVGHGVEQSSCAFPVECSEAVCASVGKSLDWNIGKVKGGELGSNENGGDGTVMPGVVGVPGSIGGSLGRSECSVVSHRLEWWALWESGCKVWWGLEWRGSGCKALLVEGNGSILLLRKGGECGGRLRLGGCHSKQEEVVHWGPGCKAWRESGKALWELGGDQMVDRFRLGGCHSLLIIQVFGFGNDADDQVLREQHSESSPMEGAPSRPPLHFRGAEKMKKEEESVGGVEEDEYEGNEYLKRE</sequence>
<feature type="region of interest" description="Disordered" evidence="1">
    <location>
        <begin position="626"/>
        <end position="676"/>
    </location>
</feature>
<keyword evidence="4" id="KW-1185">Reference proteome</keyword>
<dbReference type="EMBL" id="PNBA02000011">
    <property type="protein sequence ID" value="KAG6407118.1"/>
    <property type="molecule type" value="Genomic_DNA"/>
</dbReference>
<evidence type="ECO:0000256" key="1">
    <source>
        <dbReference type="SAM" id="MobiDB-lite"/>
    </source>
</evidence>